<evidence type="ECO:0000256" key="10">
    <source>
        <dbReference type="ARBA" id="ARBA00022989"/>
    </source>
</evidence>
<evidence type="ECO:0000259" key="15">
    <source>
        <dbReference type="Pfam" id="PF25140"/>
    </source>
</evidence>
<feature type="region of interest" description="Disordered" evidence="13">
    <location>
        <begin position="1"/>
        <end position="72"/>
    </location>
</feature>
<dbReference type="STRING" id="1314773.A0A3N2PY94"/>
<name>A0A3N2PY94_SODAK</name>
<dbReference type="GO" id="GO:0005789">
    <property type="term" value="C:endoplasmic reticulum membrane"/>
    <property type="evidence" value="ECO:0007669"/>
    <property type="project" value="UniProtKB-SubCell"/>
</dbReference>
<comment type="subcellular location">
    <subcellularLocation>
        <location evidence="2">Endoplasmic reticulum membrane</location>
        <topology evidence="2">Multi-pass membrane protein</topology>
    </subcellularLocation>
</comment>
<keyword evidence="11 12" id="KW-0472">Membrane</keyword>
<feature type="transmembrane region" description="Helical" evidence="12">
    <location>
        <begin position="1129"/>
        <end position="1149"/>
    </location>
</feature>
<evidence type="ECO:0000256" key="4">
    <source>
        <dbReference type="ARBA" id="ARBA00015856"/>
    </source>
</evidence>
<dbReference type="PANTHER" id="PTHR15495">
    <property type="entry name" value="NEGATIVE REGULATOR OF VESICLE FORMATION-RELATED"/>
    <property type="match status" value="1"/>
</dbReference>
<dbReference type="EC" id="3.1.-.-" evidence="12"/>
<keyword evidence="6 12" id="KW-0812">Transmembrane</keyword>
<dbReference type="InterPro" id="IPR056824">
    <property type="entry name" value="PGAP1_TMD"/>
</dbReference>
<evidence type="ECO:0000256" key="6">
    <source>
        <dbReference type="ARBA" id="ARBA00022692"/>
    </source>
</evidence>
<evidence type="ECO:0000256" key="13">
    <source>
        <dbReference type="SAM" id="MobiDB-lite"/>
    </source>
</evidence>
<evidence type="ECO:0000256" key="8">
    <source>
        <dbReference type="ARBA" id="ARBA00022824"/>
    </source>
</evidence>
<feature type="compositionally biased region" description="Basic and acidic residues" evidence="13">
    <location>
        <begin position="23"/>
        <end position="37"/>
    </location>
</feature>
<evidence type="ECO:0000256" key="3">
    <source>
        <dbReference type="ARBA" id="ARBA00006931"/>
    </source>
</evidence>
<feature type="transmembrane region" description="Helical" evidence="12">
    <location>
        <begin position="816"/>
        <end position="834"/>
    </location>
</feature>
<dbReference type="InterPro" id="IPR012908">
    <property type="entry name" value="PGAP1-ab_dom-like"/>
</dbReference>
<keyword evidence="5 12" id="KW-0813">Transport</keyword>
<dbReference type="GO" id="GO:0015031">
    <property type="term" value="P:protein transport"/>
    <property type="evidence" value="ECO:0007669"/>
    <property type="project" value="UniProtKB-KW"/>
</dbReference>
<dbReference type="Pfam" id="PF07819">
    <property type="entry name" value="PGAP1"/>
    <property type="match status" value="1"/>
</dbReference>
<evidence type="ECO:0000256" key="12">
    <source>
        <dbReference type="RuleBase" id="RU365011"/>
    </source>
</evidence>
<evidence type="ECO:0000256" key="5">
    <source>
        <dbReference type="ARBA" id="ARBA00022448"/>
    </source>
</evidence>
<feature type="transmembrane region" description="Helical" evidence="12">
    <location>
        <begin position="979"/>
        <end position="1005"/>
    </location>
</feature>
<feature type="transmembrane region" description="Helical" evidence="12">
    <location>
        <begin position="1103"/>
        <end position="1123"/>
    </location>
</feature>
<evidence type="ECO:0000256" key="2">
    <source>
        <dbReference type="ARBA" id="ARBA00004477"/>
    </source>
</evidence>
<keyword evidence="8 12" id="KW-0256">Endoplasmic reticulum</keyword>
<feature type="domain" description="GPI inositol-deacylase transmembrane" evidence="15">
    <location>
        <begin position="821"/>
        <end position="1138"/>
    </location>
</feature>
<dbReference type="Proteomes" id="UP000272025">
    <property type="component" value="Unassembled WGS sequence"/>
</dbReference>
<dbReference type="Pfam" id="PF25141">
    <property type="entry name" value="PGAP1_2nd"/>
    <property type="match status" value="1"/>
</dbReference>
<dbReference type="OrthoDB" id="348976at2759"/>
<evidence type="ECO:0000256" key="11">
    <source>
        <dbReference type="ARBA" id="ARBA00023136"/>
    </source>
</evidence>
<evidence type="ECO:0000313" key="17">
    <source>
        <dbReference type="Proteomes" id="UP000272025"/>
    </source>
</evidence>
<keyword evidence="9 12" id="KW-0653">Protein transport</keyword>
<feature type="transmembrane region" description="Helical" evidence="12">
    <location>
        <begin position="1074"/>
        <end position="1091"/>
    </location>
</feature>
<sequence length="1173" mass="131983">MKGRLPGSDEDGDEVTLSGVGKSRTDQRQPRPKDVVDARSNPNTTASPDQRSKQRPALEPSPARSGNSIRFNWVTPHARELPTEKKPEAFYLQQPTASTAPAATLSDHLHDKQGNGDERCDGPMVPDEITSERYSIQRSRSHGRPYSIPLLVLVTSLLGISLLCTILNSSWTRQIDYKGCRMSYMRPSYTRLREFDTEHTRFATKYSLYLYREQGIDDEQKLRGVPVLFIPGNAGSYRQVRPIAAEAANYFQETLRGGQDTVSDQHNLDFFTVDFNEDITAFHGQTLLDQAEYLNEAIRYILSLYMDPRVSARDAHLPDPSSVLILGHSMGGIVARTMLTMSNYQSNSINTIITMSTPHARAPVTFDSQIVNIYNDINAHWRRAYAQKWASDNPLWHVTLVSIAGGGLDTVVPSDFASIESLVPETHGFTVFTSGIPRVWTSMDHQAILWCDQFRKVVARALYDVIDVHRPSQTRPRAERMRIFRKWFLTGMESTTEKTLPLIEPTTLLTLEDEMSTIMPPGQRLVLRRLGETVKPHAYLLPIPLQGSPEGTRFTLLADGLLDGPGEDGRVEVLFCSVSPLQFAQNLDLPRRSIDLSEGGKGATKLMCKNAAADSALLPALATRSRLDSTHEQPNQRLLSYLQYEIEDLAEHHFVAVIDKAVKRTNAFVVAEFNDLSRFHKVQDISLSRLLAFGMSWTLPTGRPMATEISIPIVRSSLIAYKLEIMGQPCTNTPKIFAPIIRQYLTQPYESKFFTDAKYASLSIHGVAPFIPPPLRPKASDNQGLTLQFWTDPTCSSDLEVRLTADVLGSLGKLVLRYRTVFVAFPLLVMTLVLRNQFMVYDSHGVFISFAESLDCCLRRSLPLFLFLLTILSFSLKGSESSILGISWYSWFSDTPAPDFRSNDLLIGTQDSFFWFLVPLIGLICTGVCAIVHYATVTLALLLGVMYGWTDSMLFWRRQDTWRRAQPLAFEPTSPRRRMFTTAILMLLVSTFIPYQFAYLVACLVQLLTTARALRIATNVGSPASRDFYNYTHSMLLLMLWVLPINLPTLAVWIRNLTIHWLTPFSSHHNLLSVFPFIVLVETLTTGRMVPRVTGTFKHLTSLFLFGTGISAAIYGVSYAYMLHHLVNLVAAWLVIIHSTSCEWSLVRFGSFGDRCRQRNGRESRALKCSKAP</sequence>
<organism evidence="16 17">
    <name type="scientific">Sodiomyces alkalinus (strain CBS 110278 / VKM F-3762 / F11)</name>
    <name type="common">Alkaliphilic filamentous fungus</name>
    <dbReference type="NCBI Taxonomy" id="1314773"/>
    <lineage>
        <taxon>Eukaryota</taxon>
        <taxon>Fungi</taxon>
        <taxon>Dikarya</taxon>
        <taxon>Ascomycota</taxon>
        <taxon>Pezizomycotina</taxon>
        <taxon>Sordariomycetes</taxon>
        <taxon>Hypocreomycetidae</taxon>
        <taxon>Glomerellales</taxon>
        <taxon>Plectosphaerellaceae</taxon>
        <taxon>Sodiomyces</taxon>
    </lineage>
</organism>
<keyword evidence="10 12" id="KW-1133">Transmembrane helix</keyword>
<evidence type="ECO:0000256" key="9">
    <source>
        <dbReference type="ARBA" id="ARBA00022927"/>
    </source>
</evidence>
<protein>
    <recommendedName>
        <fullName evidence="4 12">GPI inositol-deacylase</fullName>
        <ecNumber evidence="12">3.1.-.-</ecNumber>
    </recommendedName>
</protein>
<feature type="compositionally biased region" description="Polar residues" evidence="13">
    <location>
        <begin position="40"/>
        <end position="49"/>
    </location>
</feature>
<dbReference type="InterPro" id="IPR039529">
    <property type="entry name" value="PGAP1/BST1"/>
</dbReference>
<proteinExistence type="inferred from homology"/>
<dbReference type="SUPFAM" id="SSF53474">
    <property type="entry name" value="alpha/beta-Hydrolases"/>
    <property type="match status" value="1"/>
</dbReference>
<dbReference type="Pfam" id="PF25140">
    <property type="entry name" value="PGAP1_TMD"/>
    <property type="match status" value="1"/>
</dbReference>
<dbReference type="GO" id="GO:0006505">
    <property type="term" value="P:GPI anchor metabolic process"/>
    <property type="evidence" value="ECO:0007669"/>
    <property type="project" value="TreeGrafter"/>
</dbReference>
<dbReference type="GeneID" id="39580307"/>
<dbReference type="Gene3D" id="3.40.50.1820">
    <property type="entry name" value="alpha/beta hydrolase"/>
    <property type="match status" value="1"/>
</dbReference>
<accession>A0A3N2PY94</accession>
<evidence type="ECO:0000256" key="7">
    <source>
        <dbReference type="ARBA" id="ARBA00022801"/>
    </source>
</evidence>
<dbReference type="FunFam" id="3.40.50.1820:FF:000056">
    <property type="entry name" value="GPI inositol-deacylase"/>
    <property type="match status" value="1"/>
</dbReference>
<keyword evidence="7 12" id="KW-0378">Hydrolase</keyword>
<gene>
    <name evidence="16" type="ORF">SODALDRAFT_332900</name>
</gene>
<feature type="domain" description="GPI inositol-deacylase PGAP1-like alpha/beta" evidence="14">
    <location>
        <begin position="222"/>
        <end position="464"/>
    </location>
</feature>
<evidence type="ECO:0000259" key="14">
    <source>
        <dbReference type="Pfam" id="PF07819"/>
    </source>
</evidence>
<keyword evidence="17" id="KW-1185">Reference proteome</keyword>
<feature type="transmembrane region" description="Helical" evidence="12">
    <location>
        <begin position="1035"/>
        <end position="1054"/>
    </location>
</feature>
<feature type="transmembrane region" description="Helical" evidence="12">
    <location>
        <begin position="912"/>
        <end position="932"/>
    </location>
</feature>
<comment type="function">
    <text evidence="1 12">Involved in inositol deacylation of GPI-anchored proteins which plays important roles in the quality control and ER-associated degradation of GPI-anchored proteins.</text>
</comment>
<dbReference type="GO" id="GO:0006888">
    <property type="term" value="P:endoplasmic reticulum to Golgi vesicle-mediated transport"/>
    <property type="evidence" value="ECO:0007669"/>
    <property type="project" value="TreeGrafter"/>
</dbReference>
<dbReference type="InterPro" id="IPR029058">
    <property type="entry name" value="AB_hydrolase_fold"/>
</dbReference>
<reference evidence="16 17" key="1">
    <citation type="journal article" date="2018" name="Mol. Ecol.">
        <title>The obligate alkalophilic soda-lake fungus Sodiomyces alkalinus has shifted to a protein diet.</title>
        <authorList>
            <person name="Grum-Grzhimaylo A.A."/>
            <person name="Falkoski D.L."/>
            <person name="van den Heuvel J."/>
            <person name="Valero-Jimenez C.A."/>
            <person name="Min B."/>
            <person name="Choi I.G."/>
            <person name="Lipzen A."/>
            <person name="Daum C.G."/>
            <person name="Aanen D.K."/>
            <person name="Tsang A."/>
            <person name="Henrissat B."/>
            <person name="Bilanenko E.N."/>
            <person name="de Vries R.P."/>
            <person name="van Kan J.A.L."/>
            <person name="Grigoriev I.V."/>
            <person name="Debets A.J.M."/>
        </authorList>
    </citation>
    <scope>NUCLEOTIDE SEQUENCE [LARGE SCALE GENOMIC DNA]</scope>
    <source>
        <strain evidence="16 17">F11</strain>
    </source>
</reference>
<dbReference type="AlphaFoldDB" id="A0A3N2PY94"/>
<dbReference type="GO" id="GO:0050185">
    <property type="term" value="F:phosphatidylinositol deacylase activity"/>
    <property type="evidence" value="ECO:0007669"/>
    <property type="project" value="TreeGrafter"/>
</dbReference>
<evidence type="ECO:0000256" key="1">
    <source>
        <dbReference type="ARBA" id="ARBA00003496"/>
    </source>
</evidence>
<dbReference type="RefSeq" id="XP_028467260.1">
    <property type="nucleotide sequence ID" value="XM_028611829.1"/>
</dbReference>
<evidence type="ECO:0000313" key="16">
    <source>
        <dbReference type="EMBL" id="ROT39454.1"/>
    </source>
</evidence>
<dbReference type="PANTHER" id="PTHR15495:SF7">
    <property type="entry name" value="GPI INOSITOL-DEACYLASE"/>
    <property type="match status" value="1"/>
</dbReference>
<dbReference type="EMBL" id="ML119054">
    <property type="protein sequence ID" value="ROT39454.1"/>
    <property type="molecule type" value="Genomic_DNA"/>
</dbReference>
<comment type="similarity">
    <text evidence="3 12">Belongs to the GPI inositol-deacylase family.</text>
</comment>